<evidence type="ECO:0000256" key="2">
    <source>
        <dbReference type="ARBA" id="ARBA00022840"/>
    </source>
</evidence>
<dbReference type="InterPro" id="IPR050445">
    <property type="entry name" value="Bact_polysacc_biosynth/exp"/>
</dbReference>
<dbReference type="Pfam" id="PF01656">
    <property type="entry name" value="CbiA"/>
    <property type="match status" value="1"/>
</dbReference>
<evidence type="ECO:0000256" key="1">
    <source>
        <dbReference type="ARBA" id="ARBA00022741"/>
    </source>
</evidence>
<dbReference type="Proteomes" id="UP001597151">
    <property type="component" value="Unassembled WGS sequence"/>
</dbReference>
<dbReference type="EMBL" id="JBHTKR010000004">
    <property type="protein sequence ID" value="MFD1195096.1"/>
    <property type="molecule type" value="Genomic_DNA"/>
</dbReference>
<comment type="caution">
    <text evidence="4">The sequence shown here is derived from an EMBL/GenBank/DDBJ whole genome shotgun (WGS) entry which is preliminary data.</text>
</comment>
<dbReference type="InterPro" id="IPR027417">
    <property type="entry name" value="P-loop_NTPase"/>
</dbReference>
<accession>A0ABW3TE07</accession>
<dbReference type="CDD" id="cd05387">
    <property type="entry name" value="BY-kinase"/>
    <property type="match status" value="1"/>
</dbReference>
<dbReference type="PANTHER" id="PTHR32309:SF31">
    <property type="entry name" value="CAPSULAR EXOPOLYSACCHARIDE FAMILY"/>
    <property type="match status" value="1"/>
</dbReference>
<sequence>MKQYIARRRNTPRLDKNARDRILARIIDVAPPDAPLPAVVAQQAVAGRAVRGVNVPRIVDAWNDMAHISVNEALLDRNLVITASRNDPAHSAFEVLRTRLMMALAEKGWTRVAVTSPTDGCGKTFTAVNLAIALSRYDSCRTVLLDMDMRRPGDMARMLGAQAPGSMAEFLRGGRAVESHLLRMGQNLLKIGPNLAIGLNDRVESYASEILKHPDTTRVLERMTAELKPDVVLYDMPSVLSHDDLLAFRQHFDAVLLVSGGGITTADDLSEVMRQMGETIPLLGVVLNRGE</sequence>
<dbReference type="InterPro" id="IPR005702">
    <property type="entry name" value="Wzc-like_C"/>
</dbReference>
<feature type="domain" description="CobQ/CobB/MinD/ParA nucleotide binding" evidence="3">
    <location>
        <begin position="112"/>
        <end position="289"/>
    </location>
</feature>
<name>A0ABW3TE07_9RHOB</name>
<dbReference type="SUPFAM" id="SSF52540">
    <property type="entry name" value="P-loop containing nucleoside triphosphate hydrolases"/>
    <property type="match status" value="1"/>
</dbReference>
<dbReference type="InterPro" id="IPR002586">
    <property type="entry name" value="CobQ/CobB/MinD/ParA_Nub-bd_dom"/>
</dbReference>
<dbReference type="EC" id="2.7.10.2" evidence="4"/>
<dbReference type="GO" id="GO:0004715">
    <property type="term" value="F:non-membrane spanning protein tyrosine kinase activity"/>
    <property type="evidence" value="ECO:0007669"/>
    <property type="project" value="UniProtKB-EC"/>
</dbReference>
<gene>
    <name evidence="4" type="ORF">ACFQ3C_10480</name>
</gene>
<dbReference type="PANTHER" id="PTHR32309">
    <property type="entry name" value="TYROSINE-PROTEIN KINASE"/>
    <property type="match status" value="1"/>
</dbReference>
<evidence type="ECO:0000313" key="5">
    <source>
        <dbReference type="Proteomes" id="UP001597151"/>
    </source>
</evidence>
<keyword evidence="1" id="KW-0547">Nucleotide-binding</keyword>
<keyword evidence="4" id="KW-0808">Transferase</keyword>
<organism evidence="4 5">
    <name type="scientific">Seohaeicola saemankumensis</name>
    <dbReference type="NCBI Taxonomy" id="481181"/>
    <lineage>
        <taxon>Bacteria</taxon>
        <taxon>Pseudomonadati</taxon>
        <taxon>Pseudomonadota</taxon>
        <taxon>Alphaproteobacteria</taxon>
        <taxon>Rhodobacterales</taxon>
        <taxon>Roseobacteraceae</taxon>
        <taxon>Seohaeicola</taxon>
    </lineage>
</organism>
<protein>
    <submittedName>
        <fullName evidence="4">CpsD/CapB family tyrosine-protein kinase</fullName>
        <ecNumber evidence="4">2.7.10.2</ecNumber>
    </submittedName>
</protein>
<dbReference type="Gene3D" id="3.40.50.300">
    <property type="entry name" value="P-loop containing nucleotide triphosphate hydrolases"/>
    <property type="match status" value="1"/>
</dbReference>
<evidence type="ECO:0000313" key="4">
    <source>
        <dbReference type="EMBL" id="MFD1195096.1"/>
    </source>
</evidence>
<dbReference type="RefSeq" id="WP_380791446.1">
    <property type="nucleotide sequence ID" value="NZ_JBHTKR010000004.1"/>
</dbReference>
<keyword evidence="5" id="KW-1185">Reference proteome</keyword>
<evidence type="ECO:0000259" key="3">
    <source>
        <dbReference type="Pfam" id="PF01656"/>
    </source>
</evidence>
<proteinExistence type="predicted"/>
<reference evidence="5" key="1">
    <citation type="journal article" date="2019" name="Int. J. Syst. Evol. Microbiol.">
        <title>The Global Catalogue of Microorganisms (GCM) 10K type strain sequencing project: providing services to taxonomists for standard genome sequencing and annotation.</title>
        <authorList>
            <consortium name="The Broad Institute Genomics Platform"/>
            <consortium name="The Broad Institute Genome Sequencing Center for Infectious Disease"/>
            <person name="Wu L."/>
            <person name="Ma J."/>
        </authorList>
    </citation>
    <scope>NUCLEOTIDE SEQUENCE [LARGE SCALE GENOMIC DNA]</scope>
    <source>
        <strain evidence="5">CCUG 55328</strain>
    </source>
</reference>
<keyword evidence="4" id="KW-0418">Kinase</keyword>
<keyword evidence="2" id="KW-0067">ATP-binding</keyword>